<proteinExistence type="predicted"/>
<dbReference type="PANTHER" id="PTHR48195">
    <property type="entry name" value="FRIEND VIRUS SUSCEPTIBILITY PROTEIN 1"/>
    <property type="match status" value="1"/>
</dbReference>
<feature type="compositionally biased region" description="Basic residues" evidence="1">
    <location>
        <begin position="137"/>
        <end position="151"/>
    </location>
</feature>
<evidence type="ECO:0000313" key="2">
    <source>
        <dbReference type="EMBL" id="CAH2329973.1"/>
    </source>
</evidence>
<name>A0AAD1TSQ7_PELCU</name>
<reference evidence="2" key="1">
    <citation type="submission" date="2022-03" db="EMBL/GenBank/DDBJ databases">
        <authorList>
            <person name="Alioto T."/>
            <person name="Alioto T."/>
            <person name="Gomez Garrido J."/>
        </authorList>
    </citation>
    <scope>NUCLEOTIDE SEQUENCE</scope>
</reference>
<sequence length="403" mass="45656">MHTLFRKKRVNKEEKAKYGAVPEWACLGKWTDIGKELVHYAAPVYPATSGDVGNMALRLCLKVYSKKQSKAAAETGWIILHALREEVLKREALEKELIDAKGRLIVATECLLSNNERNACLEEQCATLRVDRVNHRRPVGKLPKPSRRMRPVIKDSPRESSSLISFSDEEEDFVEYNYESPDDVPDRRKARPVITQQRKRRVNRDQYGNAGEAHDEVNELMRGYTQMELSELAKAYKQGSDESMGEWLLRVWDAGADKVMLNATEAVSLGQITNDPQVRQILRQVREIQGNFSLLAIVRHALLKVFPSHVDIEPHTPWHTLKEAIVRVRIMGCVAGLDKDNWAGPDVEEFTQSMRSLFLRTAPNHLRATLMSLLCGAGPNGIVHKITTVLAELGEFEQEEKGV</sequence>
<comment type="caution">
    <text evidence="2">The sequence shown here is derived from an EMBL/GenBank/DDBJ whole genome shotgun (WGS) entry which is preliminary data.</text>
</comment>
<dbReference type="GO" id="GO:0009615">
    <property type="term" value="P:response to virus"/>
    <property type="evidence" value="ECO:0007669"/>
    <property type="project" value="TreeGrafter"/>
</dbReference>
<dbReference type="GO" id="GO:0005794">
    <property type="term" value="C:Golgi apparatus"/>
    <property type="evidence" value="ECO:0007669"/>
    <property type="project" value="TreeGrafter"/>
</dbReference>
<evidence type="ECO:0000256" key="1">
    <source>
        <dbReference type="SAM" id="MobiDB-lite"/>
    </source>
</evidence>
<evidence type="ECO:0000313" key="3">
    <source>
        <dbReference type="Proteomes" id="UP001295444"/>
    </source>
</evidence>
<feature type="region of interest" description="Disordered" evidence="1">
    <location>
        <begin position="137"/>
        <end position="164"/>
    </location>
</feature>
<gene>
    <name evidence="2" type="ORF">PECUL_23A050380</name>
</gene>
<dbReference type="InterPro" id="IPR053270">
    <property type="entry name" value="Fv1_restriction_factor"/>
</dbReference>
<dbReference type="Proteomes" id="UP001295444">
    <property type="component" value="Unassembled WGS sequence"/>
</dbReference>
<dbReference type="EMBL" id="CAKOES020000136">
    <property type="protein sequence ID" value="CAH2329973.1"/>
    <property type="molecule type" value="Genomic_DNA"/>
</dbReference>
<dbReference type="AlphaFoldDB" id="A0AAD1TSQ7"/>
<protein>
    <submittedName>
        <fullName evidence="2">Uncharacterized protein</fullName>
    </submittedName>
</protein>
<dbReference type="PANTHER" id="PTHR48195:SF1">
    <property type="entry name" value="RIKEN CDNA 2410002F23 GENE"/>
    <property type="match status" value="1"/>
</dbReference>
<organism evidence="2 3">
    <name type="scientific">Pelobates cultripes</name>
    <name type="common">Western spadefoot toad</name>
    <dbReference type="NCBI Taxonomy" id="61616"/>
    <lineage>
        <taxon>Eukaryota</taxon>
        <taxon>Metazoa</taxon>
        <taxon>Chordata</taxon>
        <taxon>Craniata</taxon>
        <taxon>Vertebrata</taxon>
        <taxon>Euteleostomi</taxon>
        <taxon>Amphibia</taxon>
        <taxon>Batrachia</taxon>
        <taxon>Anura</taxon>
        <taxon>Pelobatoidea</taxon>
        <taxon>Pelobatidae</taxon>
        <taxon>Pelobates</taxon>
    </lineage>
</organism>
<accession>A0AAD1TSQ7</accession>
<keyword evidence="3" id="KW-1185">Reference proteome</keyword>